<feature type="transmembrane region" description="Helical" evidence="1">
    <location>
        <begin position="260"/>
        <end position="281"/>
    </location>
</feature>
<feature type="transmembrane region" description="Helical" evidence="1">
    <location>
        <begin position="53"/>
        <end position="74"/>
    </location>
</feature>
<dbReference type="PANTHER" id="PTHR35342:SF5">
    <property type="entry name" value="TRICARBOXYLIC TRANSPORT PROTEIN"/>
    <property type="match status" value="1"/>
</dbReference>
<feature type="transmembrane region" description="Helical" evidence="1">
    <location>
        <begin position="109"/>
        <end position="136"/>
    </location>
</feature>
<keyword evidence="1" id="KW-0472">Membrane</keyword>
<dbReference type="Proteomes" id="UP001501588">
    <property type="component" value="Unassembled WGS sequence"/>
</dbReference>
<feature type="transmembrane region" description="Helical" evidence="1">
    <location>
        <begin position="386"/>
        <end position="406"/>
    </location>
</feature>
<feature type="transmembrane region" description="Helical" evidence="1">
    <location>
        <begin position="12"/>
        <end position="33"/>
    </location>
</feature>
<keyword evidence="1" id="KW-1133">Transmembrane helix</keyword>
<sequence length="507" mass="52674">MGGGMSEMLEALRLVAAPDVLVAIAASAVYGLVVGSLPGLSATMATALLVPVTFHLSPIAAVATIITASAMAIFSGDIPGCLLRIPGTPASAAYTDEAYAMTRKGQPEVALGAGLWFSAIGGIVGTLSLVLMAPILAEMALSFSTYEYFWLALLGLMCATLVARSSPVKAIAAMLLGLLVSCIGMENPAGTPRFTFGVPDLLGGIEAVPALVGVFALAEVMRALTRPPAPPVPERRFGSILKGQWALTKKYQLPMWRGNLIGVIIGVLPGAGADMAAWVSYAMAKKFSKEPEKFGTGHPEGLVEAGASNNASLASGWVPSLLFGIPGDTITAIAIGVLYMKGLNPGPTLFTERASSMYALYIIFILANIIMIPLGILMIRIATRVLRAPLAGIMPVILLLCAVGAFATGNNLFAVLLVAVFGCLGFVMERNGYPVAAMVLGIVMGTMVEQNLVTSLIKSDGDVLPFFERPVAGVLAAMTFGALLWPLGVWLWRKARGPGLPTAKAAG</sequence>
<evidence type="ECO:0000313" key="4">
    <source>
        <dbReference type="Proteomes" id="UP001501588"/>
    </source>
</evidence>
<evidence type="ECO:0000313" key="3">
    <source>
        <dbReference type="EMBL" id="GAA0589001.1"/>
    </source>
</evidence>
<feature type="transmembrane region" description="Helical" evidence="1">
    <location>
        <begin position="358"/>
        <end position="379"/>
    </location>
</feature>
<feature type="transmembrane region" description="Helical" evidence="1">
    <location>
        <begin position="148"/>
        <end position="163"/>
    </location>
</feature>
<protein>
    <submittedName>
        <fullName evidence="3">Tripartite tricarboxylate transporter permease</fullName>
    </submittedName>
</protein>
<feature type="domain" description="DUF112" evidence="2">
    <location>
        <begin position="21"/>
        <end position="440"/>
    </location>
</feature>
<dbReference type="PANTHER" id="PTHR35342">
    <property type="entry name" value="TRICARBOXYLIC TRANSPORT PROTEIN"/>
    <property type="match status" value="1"/>
</dbReference>
<feature type="transmembrane region" description="Helical" evidence="1">
    <location>
        <begin position="201"/>
        <end position="218"/>
    </location>
</feature>
<dbReference type="Pfam" id="PF01970">
    <property type="entry name" value="TctA"/>
    <property type="match status" value="1"/>
</dbReference>
<evidence type="ECO:0000259" key="2">
    <source>
        <dbReference type="Pfam" id="PF01970"/>
    </source>
</evidence>
<feature type="transmembrane region" description="Helical" evidence="1">
    <location>
        <begin position="473"/>
        <end position="492"/>
    </location>
</feature>
<evidence type="ECO:0000256" key="1">
    <source>
        <dbReference type="SAM" id="Phobius"/>
    </source>
</evidence>
<organism evidence="3 4">
    <name type="scientific">Craurococcus roseus</name>
    <dbReference type="NCBI Taxonomy" id="77585"/>
    <lineage>
        <taxon>Bacteria</taxon>
        <taxon>Pseudomonadati</taxon>
        <taxon>Pseudomonadota</taxon>
        <taxon>Alphaproteobacteria</taxon>
        <taxon>Acetobacterales</taxon>
        <taxon>Acetobacteraceae</taxon>
        <taxon>Craurococcus</taxon>
    </lineage>
</organism>
<reference evidence="4" key="1">
    <citation type="journal article" date="2019" name="Int. J. Syst. Evol. Microbiol.">
        <title>The Global Catalogue of Microorganisms (GCM) 10K type strain sequencing project: providing services to taxonomists for standard genome sequencing and annotation.</title>
        <authorList>
            <consortium name="The Broad Institute Genomics Platform"/>
            <consortium name="The Broad Institute Genome Sequencing Center for Infectious Disease"/>
            <person name="Wu L."/>
            <person name="Ma J."/>
        </authorList>
    </citation>
    <scope>NUCLEOTIDE SEQUENCE [LARGE SCALE GENOMIC DNA]</scope>
    <source>
        <strain evidence="4">JCM 9933</strain>
    </source>
</reference>
<gene>
    <name evidence="3" type="ORF">GCM10009416_29450</name>
</gene>
<name>A0ABP3QDX2_9PROT</name>
<accession>A0ABP3QDX2</accession>
<comment type="caution">
    <text evidence="3">The sequence shown here is derived from an EMBL/GenBank/DDBJ whole genome shotgun (WGS) entry which is preliminary data.</text>
</comment>
<dbReference type="EMBL" id="BAAAFZ010000046">
    <property type="protein sequence ID" value="GAA0589001.1"/>
    <property type="molecule type" value="Genomic_DNA"/>
</dbReference>
<proteinExistence type="predicted"/>
<keyword evidence="1" id="KW-0812">Transmembrane</keyword>
<dbReference type="InterPro" id="IPR002823">
    <property type="entry name" value="DUF112_TM"/>
</dbReference>
<feature type="transmembrane region" description="Helical" evidence="1">
    <location>
        <begin position="170"/>
        <end position="189"/>
    </location>
</feature>
<feature type="transmembrane region" description="Helical" evidence="1">
    <location>
        <begin position="435"/>
        <end position="453"/>
    </location>
</feature>
<keyword evidence="4" id="KW-1185">Reference proteome</keyword>